<protein>
    <submittedName>
        <fullName evidence="1">Carboxymuconolactone decarboxylase</fullName>
    </submittedName>
</protein>
<gene>
    <name evidence="1" type="ORF">SPI_02095</name>
</gene>
<sequence length="184" mass="20252">MRVPYAPYPVPTSTPAEAAAIQHIVDRRGARGLQPLDRAMLHSLPMAAGWSNFYGALRTQTSITGDVRETAICTVAVETRAAYEWPHHAPIARAAGLDEAALQSIRDGTGDRLSEKLRAVMVYAQQMTRAINVAPELVEALKQWFTTQEVVEITMVIAAYNCTSRFLVALDVGEMNDVPVETWK</sequence>
<comment type="caution">
    <text evidence="1">The sequence shown here is derived from an EMBL/GenBank/DDBJ whole genome shotgun (WGS) entry which is preliminary data.</text>
</comment>
<dbReference type="PANTHER" id="PTHR34846:SF11">
    <property type="entry name" value="4-CARBOXYMUCONOLACTONE DECARBOXYLASE FAMILY PROTEIN (AFU_ORTHOLOGUE AFUA_6G11590)"/>
    <property type="match status" value="1"/>
</dbReference>
<keyword evidence="2" id="KW-1185">Reference proteome</keyword>
<dbReference type="SUPFAM" id="SSF69118">
    <property type="entry name" value="AhpD-like"/>
    <property type="match status" value="1"/>
</dbReference>
<dbReference type="PANTHER" id="PTHR34846">
    <property type="entry name" value="4-CARBOXYMUCONOLACTONE DECARBOXYLASE FAMILY PROTEIN (AFU_ORTHOLOGUE AFUA_6G11590)"/>
    <property type="match status" value="1"/>
</dbReference>
<dbReference type="Gene3D" id="1.20.1290.10">
    <property type="entry name" value="AhpD-like"/>
    <property type="match status" value="1"/>
</dbReference>
<evidence type="ECO:0000313" key="2">
    <source>
        <dbReference type="Proteomes" id="UP000076874"/>
    </source>
</evidence>
<accession>A0A162KAP5</accession>
<dbReference type="STRING" id="1081102.A0A162KAP5"/>
<dbReference type="EMBL" id="AZHD01000003">
    <property type="protein sequence ID" value="OAA65308.1"/>
    <property type="molecule type" value="Genomic_DNA"/>
</dbReference>
<dbReference type="OrthoDB" id="9998495at2759"/>
<dbReference type="Proteomes" id="UP000076874">
    <property type="component" value="Unassembled WGS sequence"/>
</dbReference>
<dbReference type="AlphaFoldDB" id="A0A162KAP5"/>
<organism evidence="1 2">
    <name type="scientific">Niveomyces insectorum RCEF 264</name>
    <dbReference type="NCBI Taxonomy" id="1081102"/>
    <lineage>
        <taxon>Eukaryota</taxon>
        <taxon>Fungi</taxon>
        <taxon>Dikarya</taxon>
        <taxon>Ascomycota</taxon>
        <taxon>Pezizomycotina</taxon>
        <taxon>Sordariomycetes</taxon>
        <taxon>Hypocreomycetidae</taxon>
        <taxon>Hypocreales</taxon>
        <taxon>Cordycipitaceae</taxon>
        <taxon>Niveomyces</taxon>
    </lineage>
</organism>
<reference evidence="1 2" key="1">
    <citation type="journal article" date="2016" name="Genome Biol. Evol.">
        <title>Divergent and convergent evolution of fungal pathogenicity.</title>
        <authorList>
            <person name="Shang Y."/>
            <person name="Xiao G."/>
            <person name="Zheng P."/>
            <person name="Cen K."/>
            <person name="Zhan S."/>
            <person name="Wang C."/>
        </authorList>
    </citation>
    <scope>NUCLEOTIDE SEQUENCE [LARGE SCALE GENOMIC DNA]</scope>
    <source>
        <strain evidence="1 2">RCEF 264</strain>
    </source>
</reference>
<evidence type="ECO:0000313" key="1">
    <source>
        <dbReference type="EMBL" id="OAA65308.1"/>
    </source>
</evidence>
<name>A0A162KAP5_9HYPO</name>
<proteinExistence type="predicted"/>
<dbReference type="InterPro" id="IPR029032">
    <property type="entry name" value="AhpD-like"/>
</dbReference>